<dbReference type="EMBL" id="JANEYG010000003">
    <property type="protein sequence ID" value="KAJ8924128.1"/>
    <property type="molecule type" value="Genomic_DNA"/>
</dbReference>
<dbReference type="FunFam" id="3.40.50.11660:FF:000006">
    <property type="entry name" value="Alpha-(1,3)-fucosyltransferase C"/>
    <property type="match status" value="1"/>
</dbReference>
<evidence type="ECO:0000256" key="1">
    <source>
        <dbReference type="ARBA" id="ARBA00004447"/>
    </source>
</evidence>
<keyword evidence="7" id="KW-0735">Signal-anchor</keyword>
<protein>
    <recommendedName>
        <fullName evidence="12">Fucosyltransferase</fullName>
        <ecNumber evidence="12">2.4.1.-</ecNumber>
    </recommendedName>
</protein>
<evidence type="ECO:0000256" key="6">
    <source>
        <dbReference type="ARBA" id="ARBA00022692"/>
    </source>
</evidence>
<dbReference type="GO" id="GO:0008417">
    <property type="term" value="F:fucosyltransferase activity"/>
    <property type="evidence" value="ECO:0007669"/>
    <property type="project" value="InterPro"/>
</dbReference>
<comment type="subcellular location">
    <subcellularLocation>
        <location evidence="1 12">Golgi apparatus</location>
        <location evidence="1 12">Golgi stack membrane</location>
        <topology evidence="1 12">Single-pass type II membrane protein</topology>
    </subcellularLocation>
</comment>
<dbReference type="AlphaFoldDB" id="A0AAV8WC10"/>
<evidence type="ECO:0000256" key="3">
    <source>
        <dbReference type="ARBA" id="ARBA00008919"/>
    </source>
</evidence>
<dbReference type="Pfam" id="PF00852">
    <property type="entry name" value="Glyco_transf_10"/>
    <property type="match status" value="1"/>
</dbReference>
<evidence type="ECO:0000256" key="11">
    <source>
        <dbReference type="ARBA" id="ARBA00023180"/>
    </source>
</evidence>
<gene>
    <name evidence="15" type="ORF">NQ315_006911</name>
</gene>
<keyword evidence="8" id="KW-1133">Transmembrane helix</keyword>
<dbReference type="SUPFAM" id="SSF53756">
    <property type="entry name" value="UDP-Glycosyltransferase/glycogen phosphorylase"/>
    <property type="match status" value="1"/>
</dbReference>
<dbReference type="InterPro" id="IPR031481">
    <property type="entry name" value="Glyco_tran_10_N"/>
</dbReference>
<evidence type="ECO:0000259" key="13">
    <source>
        <dbReference type="Pfam" id="PF00852"/>
    </source>
</evidence>
<evidence type="ECO:0000313" key="16">
    <source>
        <dbReference type="Proteomes" id="UP001159042"/>
    </source>
</evidence>
<dbReference type="PROSITE" id="PS00018">
    <property type="entry name" value="EF_HAND_1"/>
    <property type="match status" value="1"/>
</dbReference>
<dbReference type="Pfam" id="PF17039">
    <property type="entry name" value="Glyco_tran_10_N"/>
    <property type="match status" value="1"/>
</dbReference>
<dbReference type="InterPro" id="IPR038577">
    <property type="entry name" value="GT10-like_C_sf"/>
</dbReference>
<comment type="pathway">
    <text evidence="2">Protein modification; protein glycosylation.</text>
</comment>
<evidence type="ECO:0000256" key="10">
    <source>
        <dbReference type="ARBA" id="ARBA00023136"/>
    </source>
</evidence>
<evidence type="ECO:0000256" key="12">
    <source>
        <dbReference type="RuleBase" id="RU003832"/>
    </source>
</evidence>
<keyword evidence="16" id="KW-1185">Reference proteome</keyword>
<sequence>MMRRGLFLVLSVIPCVLLIQYYYYILTPAAFKKSDVRSAQNLQIKNILYWTKMFGRKDFNLGQGSEVFQDCEVNNCYATSQKNYLPVDQFDAIVFHPNEFSWNDMDIPQNRSRDQIYIYSNQESPMNTKQRALEARGFYNWTMTYRLDSDILRPYGYYQKTTTQYKTPTVEEVKQKPHAVAWMVSHCGAYSKRDDLYRNLSKYIPIHVYGSCGDRYCPKDDFEGCYDLLAQNYKFYLSFENSICLDYVTEKLYAALMRNIVPIVYGGADYRKIAPPNSVIDVTRFNSVEELAEYIKELDGNPEKYLSYFEWKKTYVVGRSNKPTLCTLCKKLNEPIARKSYDNIDKWWVEGTCRFDNKLPKIIFT</sequence>
<evidence type="ECO:0000256" key="4">
    <source>
        <dbReference type="ARBA" id="ARBA00022676"/>
    </source>
</evidence>
<keyword evidence="10" id="KW-0472">Membrane</keyword>
<dbReference type="InterPro" id="IPR001503">
    <property type="entry name" value="Glyco_trans_10"/>
</dbReference>
<dbReference type="EC" id="2.4.1.-" evidence="12"/>
<accession>A0AAV8WC10</accession>
<comment type="similarity">
    <text evidence="3 12">Belongs to the glycosyltransferase 10 family.</text>
</comment>
<keyword evidence="5 12" id="KW-0808">Transferase</keyword>
<evidence type="ECO:0000256" key="5">
    <source>
        <dbReference type="ARBA" id="ARBA00022679"/>
    </source>
</evidence>
<dbReference type="Proteomes" id="UP001159042">
    <property type="component" value="Unassembled WGS sequence"/>
</dbReference>
<organism evidence="15 16">
    <name type="scientific">Exocentrus adspersus</name>
    <dbReference type="NCBI Taxonomy" id="1586481"/>
    <lineage>
        <taxon>Eukaryota</taxon>
        <taxon>Metazoa</taxon>
        <taxon>Ecdysozoa</taxon>
        <taxon>Arthropoda</taxon>
        <taxon>Hexapoda</taxon>
        <taxon>Insecta</taxon>
        <taxon>Pterygota</taxon>
        <taxon>Neoptera</taxon>
        <taxon>Endopterygota</taxon>
        <taxon>Coleoptera</taxon>
        <taxon>Polyphaga</taxon>
        <taxon>Cucujiformia</taxon>
        <taxon>Chrysomeloidea</taxon>
        <taxon>Cerambycidae</taxon>
        <taxon>Lamiinae</taxon>
        <taxon>Acanthocinini</taxon>
        <taxon>Exocentrus</taxon>
    </lineage>
</organism>
<dbReference type="InterPro" id="IPR055270">
    <property type="entry name" value="Glyco_tran_10_C"/>
</dbReference>
<evidence type="ECO:0000256" key="7">
    <source>
        <dbReference type="ARBA" id="ARBA00022968"/>
    </source>
</evidence>
<keyword evidence="6 12" id="KW-0812">Transmembrane</keyword>
<keyword evidence="4 12" id="KW-0328">Glycosyltransferase</keyword>
<evidence type="ECO:0000256" key="9">
    <source>
        <dbReference type="ARBA" id="ARBA00023034"/>
    </source>
</evidence>
<dbReference type="GO" id="GO:0032580">
    <property type="term" value="C:Golgi cisterna membrane"/>
    <property type="evidence" value="ECO:0007669"/>
    <property type="project" value="UniProtKB-SubCell"/>
</dbReference>
<proteinExistence type="inferred from homology"/>
<reference evidence="15 16" key="1">
    <citation type="journal article" date="2023" name="Insect Mol. Biol.">
        <title>Genome sequencing provides insights into the evolution of gene families encoding plant cell wall-degrading enzymes in longhorned beetles.</title>
        <authorList>
            <person name="Shin N.R."/>
            <person name="Okamura Y."/>
            <person name="Kirsch R."/>
            <person name="Pauchet Y."/>
        </authorList>
    </citation>
    <scope>NUCLEOTIDE SEQUENCE [LARGE SCALE GENOMIC DNA]</scope>
    <source>
        <strain evidence="15">EAD_L_NR</strain>
    </source>
</reference>
<evidence type="ECO:0000256" key="2">
    <source>
        <dbReference type="ARBA" id="ARBA00004922"/>
    </source>
</evidence>
<dbReference type="InterPro" id="IPR018247">
    <property type="entry name" value="EF_Hand_1_Ca_BS"/>
</dbReference>
<feature type="domain" description="Fucosyltransferase N-terminal" evidence="14">
    <location>
        <begin position="45"/>
        <end position="156"/>
    </location>
</feature>
<dbReference type="PANTHER" id="PTHR48438">
    <property type="entry name" value="ALPHA-(1,3)-FUCOSYLTRANSFERASE C-RELATED"/>
    <property type="match status" value="1"/>
</dbReference>
<evidence type="ECO:0000313" key="15">
    <source>
        <dbReference type="EMBL" id="KAJ8924128.1"/>
    </source>
</evidence>
<comment type="caution">
    <text evidence="15">The sequence shown here is derived from an EMBL/GenBank/DDBJ whole genome shotgun (WGS) entry which is preliminary data.</text>
</comment>
<dbReference type="Gene3D" id="3.40.50.11660">
    <property type="entry name" value="Glycosyl transferase family 10, C-terminal domain"/>
    <property type="match status" value="1"/>
</dbReference>
<dbReference type="PANTHER" id="PTHR48438:SF1">
    <property type="entry name" value="ALPHA-(1,3)-FUCOSYLTRANSFERASE C-RELATED"/>
    <property type="match status" value="1"/>
</dbReference>
<evidence type="ECO:0000256" key="8">
    <source>
        <dbReference type="ARBA" id="ARBA00022989"/>
    </source>
</evidence>
<evidence type="ECO:0000259" key="14">
    <source>
        <dbReference type="Pfam" id="PF17039"/>
    </source>
</evidence>
<feature type="domain" description="Fucosyltransferase C-terminal" evidence="13">
    <location>
        <begin position="174"/>
        <end position="347"/>
    </location>
</feature>
<keyword evidence="9 12" id="KW-0333">Golgi apparatus</keyword>
<keyword evidence="11" id="KW-0325">Glycoprotein</keyword>
<name>A0AAV8WC10_9CUCU</name>